<dbReference type="CDD" id="cd00146">
    <property type="entry name" value="PKD"/>
    <property type="match status" value="1"/>
</dbReference>
<dbReference type="InterPro" id="IPR013783">
    <property type="entry name" value="Ig-like_fold"/>
</dbReference>
<evidence type="ECO:0000259" key="2">
    <source>
        <dbReference type="PROSITE" id="PS51208"/>
    </source>
</evidence>
<dbReference type="InterPro" id="IPR005546">
    <property type="entry name" value="Autotransporte_beta"/>
</dbReference>
<dbReference type="NCBIfam" id="TIGR01414">
    <property type="entry name" value="autotrans_barl"/>
    <property type="match status" value="1"/>
</dbReference>
<evidence type="ECO:0000313" key="3">
    <source>
        <dbReference type="EMBL" id="MBB6091976.1"/>
    </source>
</evidence>
<organism evidence="3 4">
    <name type="scientific">Povalibacter uvarum</name>
    <dbReference type="NCBI Taxonomy" id="732238"/>
    <lineage>
        <taxon>Bacteria</taxon>
        <taxon>Pseudomonadati</taxon>
        <taxon>Pseudomonadota</taxon>
        <taxon>Gammaproteobacteria</taxon>
        <taxon>Steroidobacterales</taxon>
        <taxon>Steroidobacteraceae</taxon>
        <taxon>Povalibacter</taxon>
    </lineage>
</organism>
<dbReference type="SUPFAM" id="SSF49299">
    <property type="entry name" value="PKD domain"/>
    <property type="match status" value="1"/>
</dbReference>
<comment type="caution">
    <text evidence="3">The sequence shown here is derived from an EMBL/GenBank/DDBJ whole genome shotgun (WGS) entry which is preliminary data.</text>
</comment>
<feature type="signal peptide" evidence="1">
    <location>
        <begin position="1"/>
        <end position="36"/>
    </location>
</feature>
<feature type="domain" description="Autotransporter" evidence="2">
    <location>
        <begin position="382"/>
        <end position="676"/>
    </location>
</feature>
<sequence>MDKPKKGAELTKAIRRTLVASAAVAPMYFMSPTASAQVAEAGPDQTVRDTDGLPGEGITLDGRASQSSVPGQTFISSYVWTNAQGVQIATGANPNVRLPDGVNQILLTITEDDGSSSSSSSTLTATDLVTITIQASQAPTANAGADRTIVDTDSQPGELVTLDGSGSTDPDGTITTYQWFRDGNTPLGTSESPTLPNVALPDGVSQITLVVTDNSGNTASDTAVITVGAAAPPPTDPELADLNLKPNEREVAKNLDDLCVRLEDLSIGQGEGGSELSPEQEDLLNRCRGIINDESTANQQQALEELGAQDINAMRTQALLFSQTQYQGVMDRLLSLRAGERGTSVAGLSLRIGDKYVSAEQVTESLKKVFGGGASADEPGGLLDNRLGFWLRGNYGSGEKDETASDDGFESDQWGFTGGVDYRFGESAVAGLSIGYGQSDLDFASGGQGNLETKALSGSVYGSAYLGNFYFDGVFNYTDADYDSVRRIAYEESGTDIDRNALGSTSGQSLSGGVSVGYDIIAGGFTISPTLGYFYVDTDIDAFAETGAGGLNLAYNDQDYESATGNAGLRVSYVFKTSWGVLIPHLRGTFVREFEDATEVFSVRFAADPFASSADPTPPIIVITDEPDDSYFRIAAGMSAQFPYDISGYFEYQRLEAYDAVDFQDFTIGLRIQHTFR</sequence>
<protein>
    <submittedName>
        <fullName evidence="3">Outer membrane autotransporter protein</fullName>
    </submittedName>
</protein>
<feature type="chain" id="PRO_5032960741" evidence="1">
    <location>
        <begin position="37"/>
        <end position="677"/>
    </location>
</feature>
<dbReference type="InterPro" id="IPR035986">
    <property type="entry name" value="PKD_dom_sf"/>
</dbReference>
<dbReference type="InterPro" id="IPR006315">
    <property type="entry name" value="OM_autotransptr_brl_dom"/>
</dbReference>
<evidence type="ECO:0000313" key="4">
    <source>
        <dbReference type="Proteomes" id="UP000588068"/>
    </source>
</evidence>
<name>A0A841HGS7_9GAMM</name>
<accession>A0A841HGS7</accession>
<evidence type="ECO:0000256" key="1">
    <source>
        <dbReference type="SAM" id="SignalP"/>
    </source>
</evidence>
<keyword evidence="1" id="KW-0732">Signal</keyword>
<dbReference type="GO" id="GO:0019867">
    <property type="term" value="C:outer membrane"/>
    <property type="evidence" value="ECO:0007669"/>
    <property type="project" value="InterPro"/>
</dbReference>
<dbReference type="AlphaFoldDB" id="A0A841HGS7"/>
<dbReference type="SMART" id="SM00869">
    <property type="entry name" value="Autotransporter"/>
    <property type="match status" value="1"/>
</dbReference>
<gene>
    <name evidence="3" type="ORF">HNQ60_000822</name>
</gene>
<dbReference type="Proteomes" id="UP000588068">
    <property type="component" value="Unassembled WGS sequence"/>
</dbReference>
<reference evidence="3 4" key="1">
    <citation type="submission" date="2020-08" db="EMBL/GenBank/DDBJ databases">
        <title>Genomic Encyclopedia of Type Strains, Phase IV (KMG-IV): sequencing the most valuable type-strain genomes for metagenomic binning, comparative biology and taxonomic classification.</title>
        <authorList>
            <person name="Goeker M."/>
        </authorList>
    </citation>
    <scope>NUCLEOTIDE SEQUENCE [LARGE SCALE GENOMIC DNA]</scope>
    <source>
        <strain evidence="3 4">DSM 26723</strain>
    </source>
</reference>
<dbReference type="SMART" id="SM00089">
    <property type="entry name" value="PKD"/>
    <property type="match status" value="2"/>
</dbReference>
<dbReference type="SUPFAM" id="SSF103515">
    <property type="entry name" value="Autotransporter"/>
    <property type="match status" value="1"/>
</dbReference>
<keyword evidence="4" id="KW-1185">Reference proteome</keyword>
<dbReference type="Pfam" id="PF22352">
    <property type="entry name" value="K319L-like_PKD"/>
    <property type="match status" value="1"/>
</dbReference>
<dbReference type="Gene3D" id="2.40.128.130">
    <property type="entry name" value="Autotransporter beta-domain"/>
    <property type="match status" value="1"/>
</dbReference>
<dbReference type="InterPro" id="IPR036709">
    <property type="entry name" value="Autotransporte_beta_dom_sf"/>
</dbReference>
<dbReference type="RefSeq" id="WP_184329739.1">
    <property type="nucleotide sequence ID" value="NZ_JACHHZ010000001.1"/>
</dbReference>
<dbReference type="PROSITE" id="PS51208">
    <property type="entry name" value="AUTOTRANSPORTER"/>
    <property type="match status" value="1"/>
</dbReference>
<dbReference type="Gene3D" id="2.60.40.10">
    <property type="entry name" value="Immunoglobulins"/>
    <property type="match status" value="2"/>
</dbReference>
<proteinExistence type="predicted"/>
<dbReference type="Pfam" id="PF03797">
    <property type="entry name" value="Autotransporter"/>
    <property type="match status" value="1"/>
</dbReference>
<dbReference type="InterPro" id="IPR022409">
    <property type="entry name" value="PKD/Chitinase_dom"/>
</dbReference>
<dbReference type="EMBL" id="JACHHZ010000001">
    <property type="protein sequence ID" value="MBB6091976.1"/>
    <property type="molecule type" value="Genomic_DNA"/>
</dbReference>